<protein>
    <submittedName>
        <fullName evidence="6">NAD(P)-dependent oxidoreductase</fullName>
    </submittedName>
</protein>
<feature type="domain" description="3-hydroxyisobutyrate dehydrogenase-like NAD-binding" evidence="5">
    <location>
        <begin position="179"/>
        <end position="296"/>
    </location>
</feature>
<accession>A0A4Y6UKH1</accession>
<organism evidence="6 7">
    <name type="scientific">Swingsia samuiensis</name>
    <dbReference type="NCBI Taxonomy" id="1293412"/>
    <lineage>
        <taxon>Bacteria</taxon>
        <taxon>Pseudomonadati</taxon>
        <taxon>Pseudomonadota</taxon>
        <taxon>Alphaproteobacteria</taxon>
        <taxon>Acetobacterales</taxon>
        <taxon>Acetobacteraceae</taxon>
        <taxon>Swingsia</taxon>
    </lineage>
</organism>
<dbReference type="SUPFAM" id="SSF48179">
    <property type="entry name" value="6-phosphogluconate dehydrogenase C-terminal domain-like"/>
    <property type="match status" value="1"/>
</dbReference>
<dbReference type="PANTHER" id="PTHR43580">
    <property type="entry name" value="OXIDOREDUCTASE GLYR1-RELATED"/>
    <property type="match status" value="1"/>
</dbReference>
<dbReference type="InterPro" id="IPR029154">
    <property type="entry name" value="HIBADH-like_NADP-bd"/>
</dbReference>
<dbReference type="Pfam" id="PF03446">
    <property type="entry name" value="NAD_binding_2"/>
    <property type="match status" value="1"/>
</dbReference>
<proteinExistence type="predicted"/>
<dbReference type="InterPro" id="IPR015815">
    <property type="entry name" value="HIBADH-related"/>
</dbReference>
<dbReference type="InterPro" id="IPR051265">
    <property type="entry name" value="HIBADH-related_NP60_sf"/>
</dbReference>
<dbReference type="GO" id="GO:0016491">
    <property type="term" value="F:oxidoreductase activity"/>
    <property type="evidence" value="ECO:0007669"/>
    <property type="project" value="UniProtKB-KW"/>
</dbReference>
<dbReference type="InterPro" id="IPR008927">
    <property type="entry name" value="6-PGluconate_DH-like_C_sf"/>
</dbReference>
<dbReference type="InterPro" id="IPR036291">
    <property type="entry name" value="NAD(P)-bd_dom_sf"/>
</dbReference>
<dbReference type="Pfam" id="PF14833">
    <property type="entry name" value="NAD_binding_11"/>
    <property type="match status" value="1"/>
</dbReference>
<dbReference type="SUPFAM" id="SSF51735">
    <property type="entry name" value="NAD(P)-binding Rossmann-fold domains"/>
    <property type="match status" value="1"/>
</dbReference>
<sequence>MAAKHLHSSKNNEGIISMENTTIGFIGYGAMAEKMAQNLKNAGYTIVAYTPSGKEKNGTQMLPTPRTLAEEADIIILCVPNDEAENQSLYGEHGLLAGVKPNQLVIDTSTVSPEQAERLSALAQEKGFDALEAPMSGSTPEAETGNLIMLAGGKEKTLLRAQPILDIIGKLTIYAGDSGAAARLKLVVNGVMGATLNVIAEGVSYGLSAGIEREVLFNTLQEVAVVSPHHKRKLKMAQERKFPSQFPTRLMSKDMGLLVSSARKVGAFMPAMAMADQALALSNRRHANEDYAALIGAMEHSVANSSDK</sequence>
<gene>
    <name evidence="6" type="ORF">E3D00_08005</name>
</gene>
<evidence type="ECO:0000256" key="3">
    <source>
        <dbReference type="PIRSR" id="PIRSR000103-1"/>
    </source>
</evidence>
<dbReference type="Gene3D" id="3.40.50.720">
    <property type="entry name" value="NAD(P)-binding Rossmann-like Domain"/>
    <property type="match status" value="1"/>
</dbReference>
<evidence type="ECO:0000313" key="7">
    <source>
        <dbReference type="Proteomes" id="UP000316313"/>
    </source>
</evidence>
<name>A0A4Y6UKH1_9PROT</name>
<dbReference type="AlphaFoldDB" id="A0A4Y6UKH1"/>
<reference evidence="6 7" key="1">
    <citation type="submission" date="2019-03" db="EMBL/GenBank/DDBJ databases">
        <title>The complete genome sequence of Swingsia samuiensis NBRC107927(T).</title>
        <authorList>
            <person name="Chua K.-O."/>
            <person name="Chan K.-G."/>
            <person name="See-Too W.-S."/>
        </authorList>
    </citation>
    <scope>NUCLEOTIDE SEQUENCE [LARGE SCALE GENOMIC DNA]</scope>
    <source>
        <strain evidence="6 7">AH83</strain>
    </source>
</reference>
<keyword evidence="1" id="KW-0560">Oxidoreductase</keyword>
<feature type="active site" evidence="3">
    <location>
        <position position="185"/>
    </location>
</feature>
<dbReference type="KEGG" id="ssam:E3D00_08005"/>
<dbReference type="InterPro" id="IPR006115">
    <property type="entry name" value="6PGDH_NADP-bd"/>
</dbReference>
<keyword evidence="7" id="KW-1185">Reference proteome</keyword>
<evidence type="ECO:0000256" key="2">
    <source>
        <dbReference type="ARBA" id="ARBA00023027"/>
    </source>
</evidence>
<evidence type="ECO:0000313" key="6">
    <source>
        <dbReference type="EMBL" id="QDH18052.1"/>
    </source>
</evidence>
<dbReference type="PIRSF" id="PIRSF000103">
    <property type="entry name" value="HIBADH"/>
    <property type="match status" value="1"/>
</dbReference>
<feature type="domain" description="6-phosphogluconate dehydrogenase NADP-binding" evidence="4">
    <location>
        <begin position="22"/>
        <end position="176"/>
    </location>
</feature>
<dbReference type="Gene3D" id="1.10.1040.10">
    <property type="entry name" value="N-(1-d-carboxylethyl)-l-norvaline Dehydrogenase, domain 2"/>
    <property type="match status" value="1"/>
</dbReference>
<dbReference type="InterPro" id="IPR013328">
    <property type="entry name" value="6PGD_dom2"/>
</dbReference>
<keyword evidence="2" id="KW-0520">NAD</keyword>
<dbReference type="GO" id="GO:0050661">
    <property type="term" value="F:NADP binding"/>
    <property type="evidence" value="ECO:0007669"/>
    <property type="project" value="InterPro"/>
</dbReference>
<dbReference type="GO" id="GO:0051287">
    <property type="term" value="F:NAD binding"/>
    <property type="evidence" value="ECO:0007669"/>
    <property type="project" value="InterPro"/>
</dbReference>
<evidence type="ECO:0000259" key="5">
    <source>
        <dbReference type="Pfam" id="PF14833"/>
    </source>
</evidence>
<evidence type="ECO:0000259" key="4">
    <source>
        <dbReference type="Pfam" id="PF03446"/>
    </source>
</evidence>
<evidence type="ECO:0000256" key="1">
    <source>
        <dbReference type="ARBA" id="ARBA00023002"/>
    </source>
</evidence>
<dbReference type="PANTHER" id="PTHR43580:SF2">
    <property type="entry name" value="CYTOKINE-LIKE NUCLEAR FACTOR N-PAC"/>
    <property type="match status" value="1"/>
</dbReference>
<dbReference type="Proteomes" id="UP000316313">
    <property type="component" value="Chromosome"/>
</dbReference>
<dbReference type="EMBL" id="CP038141">
    <property type="protein sequence ID" value="QDH18052.1"/>
    <property type="molecule type" value="Genomic_DNA"/>
</dbReference>
<dbReference type="OrthoDB" id="7340804at2"/>